<evidence type="ECO:0000256" key="1">
    <source>
        <dbReference type="SAM" id="Phobius"/>
    </source>
</evidence>
<name>A0A427B250_ENSVE</name>
<evidence type="ECO:0000313" key="2">
    <source>
        <dbReference type="EMBL" id="RRT82540.1"/>
    </source>
</evidence>
<reference evidence="2 3" key="1">
    <citation type="journal article" date="2014" name="Agronomy (Basel)">
        <title>A Draft Genome Sequence for Ensete ventricosum, the Drought-Tolerant Tree Against Hunger.</title>
        <authorList>
            <person name="Harrison J."/>
            <person name="Moore K.A."/>
            <person name="Paszkiewicz K."/>
            <person name="Jones T."/>
            <person name="Grant M."/>
            <person name="Ambacheew D."/>
            <person name="Muzemil S."/>
            <person name="Studholme D.J."/>
        </authorList>
    </citation>
    <scope>NUCLEOTIDE SEQUENCE [LARGE SCALE GENOMIC DNA]</scope>
</reference>
<protein>
    <submittedName>
        <fullName evidence="2">Uncharacterized protein</fullName>
    </submittedName>
</protein>
<proteinExistence type="predicted"/>
<gene>
    <name evidence="2" type="ORF">B296_00014987</name>
</gene>
<dbReference type="EMBL" id="AMZH03000673">
    <property type="protein sequence ID" value="RRT82540.1"/>
    <property type="molecule type" value="Genomic_DNA"/>
</dbReference>
<keyword evidence="1" id="KW-0812">Transmembrane</keyword>
<dbReference type="Proteomes" id="UP000287651">
    <property type="component" value="Unassembled WGS sequence"/>
</dbReference>
<keyword evidence="1" id="KW-1133">Transmembrane helix</keyword>
<feature type="transmembrane region" description="Helical" evidence="1">
    <location>
        <begin position="66"/>
        <end position="86"/>
    </location>
</feature>
<organism evidence="2 3">
    <name type="scientific">Ensete ventricosum</name>
    <name type="common">Abyssinian banana</name>
    <name type="synonym">Musa ensete</name>
    <dbReference type="NCBI Taxonomy" id="4639"/>
    <lineage>
        <taxon>Eukaryota</taxon>
        <taxon>Viridiplantae</taxon>
        <taxon>Streptophyta</taxon>
        <taxon>Embryophyta</taxon>
        <taxon>Tracheophyta</taxon>
        <taxon>Spermatophyta</taxon>
        <taxon>Magnoliopsida</taxon>
        <taxon>Liliopsida</taxon>
        <taxon>Zingiberales</taxon>
        <taxon>Musaceae</taxon>
        <taxon>Ensete</taxon>
    </lineage>
</organism>
<keyword evidence="1" id="KW-0472">Membrane</keyword>
<dbReference type="AlphaFoldDB" id="A0A427B250"/>
<sequence length="102" mass="11766">MLDMDPPSCPALRSALEDLQHHERLSNLNLFNLPSITNGHHACLKFTINLTGNCKRIYVLLISFRLIRWFLAVIFFLLILNLLFLVQNKLSNLVLMPITTTF</sequence>
<comment type="caution">
    <text evidence="2">The sequence shown here is derived from an EMBL/GenBank/DDBJ whole genome shotgun (WGS) entry which is preliminary data.</text>
</comment>
<evidence type="ECO:0000313" key="3">
    <source>
        <dbReference type="Proteomes" id="UP000287651"/>
    </source>
</evidence>
<accession>A0A427B250</accession>